<dbReference type="PANTHER" id="PTHR43261">
    <property type="entry name" value="TRANSLATION ELONGATION FACTOR G-RELATED"/>
    <property type="match status" value="1"/>
</dbReference>
<dbReference type="SUPFAM" id="SSF50447">
    <property type="entry name" value="Translation proteins"/>
    <property type="match status" value="1"/>
</dbReference>
<name>A0A4U6BT65_9BRAD</name>
<dbReference type="SUPFAM" id="SSF54980">
    <property type="entry name" value="EF-G C-terminal domain-like"/>
    <property type="match status" value="2"/>
</dbReference>
<dbReference type="Pfam" id="PF00679">
    <property type="entry name" value="EFG_C"/>
    <property type="match status" value="1"/>
</dbReference>
<dbReference type="NCBIfam" id="NF009379">
    <property type="entry name" value="PRK12740.1-3"/>
    <property type="match status" value="1"/>
</dbReference>
<dbReference type="InterPro" id="IPR005517">
    <property type="entry name" value="Transl_elong_EFG/EF2_IV"/>
</dbReference>
<dbReference type="PROSITE" id="PS51722">
    <property type="entry name" value="G_TR_2"/>
    <property type="match status" value="1"/>
</dbReference>
<dbReference type="AlphaFoldDB" id="A0A4U6BT65"/>
<dbReference type="OrthoDB" id="9802948at2"/>
<keyword evidence="4" id="KW-0648">Protein biosynthesis</keyword>
<dbReference type="GO" id="GO:0005525">
    <property type="term" value="F:GTP binding"/>
    <property type="evidence" value="ECO:0007669"/>
    <property type="project" value="UniProtKB-KW"/>
</dbReference>
<dbReference type="GO" id="GO:0003924">
    <property type="term" value="F:GTPase activity"/>
    <property type="evidence" value="ECO:0007669"/>
    <property type="project" value="InterPro"/>
</dbReference>
<dbReference type="CDD" id="cd03713">
    <property type="entry name" value="EFG_mtEFG_C"/>
    <property type="match status" value="1"/>
</dbReference>
<dbReference type="PANTHER" id="PTHR43261:SF7">
    <property type="entry name" value="ELONGATION FACTOR G-LIKE PROTEIN"/>
    <property type="match status" value="1"/>
</dbReference>
<dbReference type="CDD" id="cd01434">
    <property type="entry name" value="EFG_mtEFG1_IV"/>
    <property type="match status" value="1"/>
</dbReference>
<dbReference type="RefSeq" id="WP_046827496.1">
    <property type="nucleotide sequence ID" value="NZ_LBIA02000001.1"/>
</dbReference>
<dbReference type="Proteomes" id="UP000034832">
    <property type="component" value="Unassembled WGS sequence"/>
</dbReference>
<keyword evidence="2" id="KW-0547">Nucleotide-binding</keyword>
<protein>
    <recommendedName>
        <fullName evidence="1">Elongation factor G</fullName>
    </recommendedName>
</protein>
<evidence type="ECO:0000313" key="8">
    <source>
        <dbReference type="EMBL" id="TKT71984.1"/>
    </source>
</evidence>
<dbReference type="GO" id="GO:0003746">
    <property type="term" value="F:translation elongation factor activity"/>
    <property type="evidence" value="ECO:0007669"/>
    <property type="project" value="UniProtKB-KW"/>
</dbReference>
<comment type="caution">
    <text evidence="8">The sequence shown here is derived from an EMBL/GenBank/DDBJ whole genome shotgun (WGS) entry which is preliminary data.</text>
</comment>
<dbReference type="InterPro" id="IPR035647">
    <property type="entry name" value="EFG_III/V"/>
</dbReference>
<gene>
    <name evidence="8" type="ORF">YH63_011450</name>
</gene>
<dbReference type="SUPFAM" id="SSF52540">
    <property type="entry name" value="P-loop containing nucleoside triphosphate hydrolases"/>
    <property type="match status" value="1"/>
</dbReference>
<dbReference type="GO" id="GO:0032790">
    <property type="term" value="P:ribosome disassembly"/>
    <property type="evidence" value="ECO:0007669"/>
    <property type="project" value="TreeGrafter"/>
</dbReference>
<feature type="domain" description="Tr-type G" evidence="7">
    <location>
        <begin position="10"/>
        <end position="284"/>
    </location>
</feature>
<dbReference type="GO" id="GO:0097216">
    <property type="term" value="F:guanosine tetraphosphate binding"/>
    <property type="evidence" value="ECO:0007669"/>
    <property type="project" value="UniProtKB-ARBA"/>
</dbReference>
<dbReference type="Gene3D" id="3.30.70.870">
    <property type="entry name" value="Elongation Factor G (Translational Gtpase), domain 3"/>
    <property type="match status" value="1"/>
</dbReference>
<dbReference type="Pfam" id="PF00009">
    <property type="entry name" value="GTP_EFTU"/>
    <property type="match status" value="1"/>
</dbReference>
<dbReference type="CDD" id="cd16262">
    <property type="entry name" value="EFG_III"/>
    <property type="match status" value="1"/>
</dbReference>
<dbReference type="InterPro" id="IPR014721">
    <property type="entry name" value="Ribsml_uS5_D2-typ_fold_subgr"/>
</dbReference>
<dbReference type="SMART" id="SM00838">
    <property type="entry name" value="EFG_C"/>
    <property type="match status" value="1"/>
</dbReference>
<dbReference type="NCBIfam" id="TIGR00231">
    <property type="entry name" value="small_GTP"/>
    <property type="match status" value="1"/>
</dbReference>
<comment type="function">
    <text evidence="6">Catalyzes the GTP-dependent ribosomal translocation step during translation elongation. During this step, the ribosome changes from the pre-translocational (PRE) to the post-translocational (POST) state as the newly formed A-site-bound peptidyl-tRNA and P-site-bound deacylated tRNA move to the P and E sites, respectively. Catalyzes the coordinated movement of the two tRNA molecules, the mRNA and conformational changes in the ribosome.</text>
</comment>
<keyword evidence="3 8" id="KW-0251">Elongation factor</keyword>
<reference evidence="8" key="1">
    <citation type="submission" date="2019-04" db="EMBL/GenBank/DDBJ databases">
        <title>Whole genome sequencing of cave bacteria.</title>
        <authorList>
            <person name="Gan H.M."/>
            <person name="Barton H."/>
            <person name="Savka M.A."/>
        </authorList>
    </citation>
    <scope>NUCLEOTIDE SEQUENCE [LARGE SCALE GENOMIC DNA]</scope>
    <source>
        <strain evidence="8">LC387</strain>
    </source>
</reference>
<dbReference type="InterPro" id="IPR009022">
    <property type="entry name" value="EFG_III"/>
</dbReference>
<dbReference type="Gene3D" id="3.40.50.300">
    <property type="entry name" value="P-loop containing nucleotide triphosphate hydrolases"/>
    <property type="match status" value="1"/>
</dbReference>
<dbReference type="CDD" id="cd04170">
    <property type="entry name" value="EF-G_bact"/>
    <property type="match status" value="1"/>
</dbReference>
<dbReference type="InterPro" id="IPR027417">
    <property type="entry name" value="P-loop_NTPase"/>
</dbReference>
<dbReference type="SUPFAM" id="SSF54211">
    <property type="entry name" value="Ribosomal protein S5 domain 2-like"/>
    <property type="match status" value="1"/>
</dbReference>
<keyword evidence="5" id="KW-0342">GTP-binding</keyword>
<evidence type="ECO:0000259" key="7">
    <source>
        <dbReference type="PROSITE" id="PS51722"/>
    </source>
</evidence>
<organism evidence="8 9">
    <name type="scientific">Afipia massiliensis</name>
    <dbReference type="NCBI Taxonomy" id="211460"/>
    <lineage>
        <taxon>Bacteria</taxon>
        <taxon>Pseudomonadati</taxon>
        <taxon>Pseudomonadota</taxon>
        <taxon>Alphaproteobacteria</taxon>
        <taxon>Hyphomicrobiales</taxon>
        <taxon>Nitrobacteraceae</taxon>
        <taxon>Afipia</taxon>
    </lineage>
</organism>
<evidence type="ECO:0000256" key="3">
    <source>
        <dbReference type="ARBA" id="ARBA00022768"/>
    </source>
</evidence>
<dbReference type="Pfam" id="PF03764">
    <property type="entry name" value="EFG_IV"/>
    <property type="match status" value="1"/>
</dbReference>
<dbReference type="InterPro" id="IPR009000">
    <property type="entry name" value="Transl_B-barrel_sf"/>
</dbReference>
<evidence type="ECO:0000256" key="4">
    <source>
        <dbReference type="ARBA" id="ARBA00022917"/>
    </source>
</evidence>
<evidence type="ECO:0000256" key="1">
    <source>
        <dbReference type="ARBA" id="ARBA00017872"/>
    </source>
</evidence>
<dbReference type="InterPro" id="IPR035649">
    <property type="entry name" value="EFG_V"/>
</dbReference>
<proteinExistence type="predicted"/>
<dbReference type="FunFam" id="3.40.50.300:FF:002294">
    <property type="entry name" value="Elongation factor G (EF-G)"/>
    <property type="match status" value="1"/>
</dbReference>
<dbReference type="STRING" id="211460.YH63_07545"/>
<dbReference type="Pfam" id="PF14492">
    <property type="entry name" value="EFG_III"/>
    <property type="match status" value="1"/>
</dbReference>
<dbReference type="InterPro" id="IPR020568">
    <property type="entry name" value="Ribosomal_Su5_D2-typ_SF"/>
</dbReference>
<dbReference type="EMBL" id="LBIA02000001">
    <property type="protein sequence ID" value="TKT71984.1"/>
    <property type="molecule type" value="Genomic_DNA"/>
</dbReference>
<evidence type="ECO:0000313" key="9">
    <source>
        <dbReference type="Proteomes" id="UP000034832"/>
    </source>
</evidence>
<dbReference type="InterPro" id="IPR000795">
    <property type="entry name" value="T_Tr_GTP-bd_dom"/>
</dbReference>
<sequence length="683" mass="73324">MGQDNLRSPRGPRCIALVGPFQSGKTTLLEAILARTGAIPKAGTIEACNTVGDSSPQARHHRMSVGLTAATTTFMGDSYTFIDCPGSVEFAHDMRAALPAVDAAVIVCEADERKLPQLQLIMRELEDLGIPRFLFLNKIDKANKRIRETLATLQPASRTPLVLRQIPIWKGDLIAGFVDLALERAFVYREHMPSEVIELEAGDLDREKEARLTMLEKLADHDDRLLEQLLEDIPPPRDEVFDDLASELREGQICPVLLGCATRENGVLRLLKALRHEAPDVAATAERLGVSNETTALAYVMKTTHLQHGGKLSLTRILRGHIADGDTVQSSGGGAGRISGIVAPNVGSDTKRASAAAGETVSLGKLDAVKTGDTLTTGKTVPEALVDVVPTAPVLATALAATDRKDDVKLGQALTRLVEEDPSLSVVHNQLTHQMVLWGQGEMHLRVAVERLQDRFGVSVKQHAPPVGYQETIRKTITQRGRHKKQSGGHGQFGDVVLAIKPLPRGSGFVFIEKIVGGAVPKNYIGAVEEGAGDGLARGPLGFPVIDVEVTLTDGSYHSVDSSDQAFRTAARIGVTEALPQCAPVLLEPIHVVEIVCPTDATAKINSILSGRRGQILGFDTREGWTGWDLVRAMMPEAEIGDLIVEVRSATAGAGGFTRQFDHMSEVTGRAADQIIAAHRAAA</sequence>
<dbReference type="InterPro" id="IPR041095">
    <property type="entry name" value="EFG_II"/>
</dbReference>
<dbReference type="SMART" id="SM00889">
    <property type="entry name" value="EFG_IV"/>
    <property type="match status" value="1"/>
</dbReference>
<dbReference type="Gene3D" id="3.30.70.240">
    <property type="match status" value="1"/>
</dbReference>
<dbReference type="InterPro" id="IPR047872">
    <property type="entry name" value="EFG_IV"/>
</dbReference>
<evidence type="ECO:0000256" key="5">
    <source>
        <dbReference type="ARBA" id="ARBA00023134"/>
    </source>
</evidence>
<dbReference type="Gene3D" id="3.30.230.10">
    <property type="match status" value="1"/>
</dbReference>
<dbReference type="Gene3D" id="2.40.30.10">
    <property type="entry name" value="Translation factors"/>
    <property type="match status" value="1"/>
</dbReference>
<dbReference type="InterPro" id="IPR000640">
    <property type="entry name" value="EFG_V-like"/>
</dbReference>
<accession>A0A4U6BT65</accession>
<evidence type="ECO:0000256" key="2">
    <source>
        <dbReference type="ARBA" id="ARBA00022741"/>
    </source>
</evidence>
<keyword evidence="9" id="KW-1185">Reference proteome</keyword>
<dbReference type="InterPro" id="IPR005225">
    <property type="entry name" value="Small_GTP-bd"/>
</dbReference>
<evidence type="ECO:0000256" key="6">
    <source>
        <dbReference type="ARBA" id="ARBA00024731"/>
    </source>
</evidence>